<dbReference type="CDD" id="cd18809">
    <property type="entry name" value="SF1_C_RecD"/>
    <property type="match status" value="1"/>
</dbReference>
<keyword evidence="1" id="KW-0227">DNA damage</keyword>
<evidence type="ECO:0000313" key="5">
    <source>
        <dbReference type="Proteomes" id="UP000215914"/>
    </source>
</evidence>
<dbReference type="GO" id="GO:0000723">
    <property type="term" value="P:telomere maintenance"/>
    <property type="evidence" value="ECO:0007669"/>
    <property type="project" value="InterPro"/>
</dbReference>
<evidence type="ECO:0000313" key="4">
    <source>
        <dbReference type="EMBL" id="KAF5764692.1"/>
    </source>
</evidence>
<dbReference type="PANTHER" id="PTHR10492">
    <property type="match status" value="1"/>
</dbReference>
<sequence length="710" mass="80413">MNMNKKPEARKLTYVEFPSKYVWKLQDRCWQPRKNYIVVGRIYSVSPSLGEAYYLRILLTKVKGPRSFEEIRTYEGVVYPTFRDACYARGLLDDDNEYIECIKEASFTGNGHYLRSLFGTLLLSNTLSRPEVVWEKTWEFLSEDILYNMRKDSGFSGFVVSDERLKKITLSKIENYLIRNGSSLRRFSPMPVPDEDSIVYETNRLINEELSWDKDEVRAEFNKLHNSLNDDQRAVYNDIMSAVGRGKGGVFFVYGYGGTGKTFLWKTLAASIRCNGHIVINVASSGIVSLLLSRGRTAHSRFHIPINLNEDSVCHIKPNSEIVNLLNEAKLIIWDEAPMVHKHAFEALDRTLKDVLSVSDSRNSELPFGGKTIVIGGDFRQILSVVQNGSRQDIVHASLCSSYIWSTCKVLKLTKNMRLSVGTSSSNIDEINNFAKWLLEIGEGNLGDGNDGESTIEIPNDLLITDSTDPIQSLIDFVYPSVLHRFKDRDYFSERTILAPKNEVVHGINDRLLALFPGEEVEYLSSDSLCPTEEINDPLHQDLYNPDVLNSVIVSGLPNHRLVLKLGVPVMLLRNIDQQNGLCNGTRLQITRLGKRVIEAEILSGGNVGSRTYIPRISMIPSDKKIPFKFQRRQFPITVCFAMTINKSQGQSLSRVGLYLRDPVFSNGQLYVTLSRVKTRDGVKLLIFDKDGRPTNKTANVVYKEIFGKL</sequence>
<organism evidence="4 5">
    <name type="scientific">Helianthus annuus</name>
    <name type="common">Common sunflower</name>
    <dbReference type="NCBI Taxonomy" id="4232"/>
    <lineage>
        <taxon>Eukaryota</taxon>
        <taxon>Viridiplantae</taxon>
        <taxon>Streptophyta</taxon>
        <taxon>Embryophyta</taxon>
        <taxon>Tracheophyta</taxon>
        <taxon>Spermatophyta</taxon>
        <taxon>Magnoliopsida</taxon>
        <taxon>eudicotyledons</taxon>
        <taxon>Gunneridae</taxon>
        <taxon>Pentapetalae</taxon>
        <taxon>asterids</taxon>
        <taxon>campanulids</taxon>
        <taxon>Asterales</taxon>
        <taxon>Asteraceae</taxon>
        <taxon>Asteroideae</taxon>
        <taxon>Heliantheae alliance</taxon>
        <taxon>Heliantheae</taxon>
        <taxon>Helianthus</taxon>
    </lineage>
</organism>
<evidence type="ECO:0000259" key="2">
    <source>
        <dbReference type="Pfam" id="PF05970"/>
    </source>
</evidence>
<feature type="domain" description="DNA helicase Pif1-like 2B" evidence="3">
    <location>
        <begin position="548"/>
        <end position="593"/>
    </location>
</feature>
<keyword evidence="1" id="KW-0233">DNA recombination</keyword>
<keyword evidence="1" id="KW-0547">Nucleotide-binding</keyword>
<dbReference type="Gramene" id="mRNA:HanXRQr2_Chr15g0694991">
    <property type="protein sequence ID" value="mRNA:HanXRQr2_Chr15g0694991"/>
    <property type="gene ID" value="HanXRQr2_Chr15g0694991"/>
</dbReference>
<evidence type="ECO:0000259" key="3">
    <source>
        <dbReference type="Pfam" id="PF21530"/>
    </source>
</evidence>
<dbReference type="FunFam" id="3.40.50.300:FF:002884">
    <property type="entry name" value="ATP-dependent DNA helicase"/>
    <property type="match status" value="1"/>
</dbReference>
<proteinExistence type="inferred from homology"/>
<dbReference type="Pfam" id="PF05970">
    <property type="entry name" value="PIF1"/>
    <property type="match status" value="1"/>
</dbReference>
<reference evidence="4" key="1">
    <citation type="journal article" date="2017" name="Nature">
        <title>The sunflower genome provides insights into oil metabolism, flowering and Asterid evolution.</title>
        <authorList>
            <person name="Badouin H."/>
            <person name="Gouzy J."/>
            <person name="Grassa C.J."/>
            <person name="Murat F."/>
            <person name="Staton S.E."/>
            <person name="Cottret L."/>
            <person name="Lelandais-Briere C."/>
            <person name="Owens G.L."/>
            <person name="Carrere S."/>
            <person name="Mayjonade B."/>
            <person name="Legrand L."/>
            <person name="Gill N."/>
            <person name="Kane N.C."/>
            <person name="Bowers J.E."/>
            <person name="Hubner S."/>
            <person name="Bellec A."/>
            <person name="Berard A."/>
            <person name="Berges H."/>
            <person name="Blanchet N."/>
            <person name="Boniface M.C."/>
            <person name="Brunel D."/>
            <person name="Catrice O."/>
            <person name="Chaidir N."/>
            <person name="Claudel C."/>
            <person name="Donnadieu C."/>
            <person name="Faraut T."/>
            <person name="Fievet G."/>
            <person name="Helmstetter N."/>
            <person name="King M."/>
            <person name="Knapp S.J."/>
            <person name="Lai Z."/>
            <person name="Le Paslier M.C."/>
            <person name="Lippi Y."/>
            <person name="Lorenzon L."/>
            <person name="Mandel J.R."/>
            <person name="Marage G."/>
            <person name="Marchand G."/>
            <person name="Marquand E."/>
            <person name="Bret-Mestries E."/>
            <person name="Morien E."/>
            <person name="Nambeesan S."/>
            <person name="Nguyen T."/>
            <person name="Pegot-Espagnet P."/>
            <person name="Pouilly N."/>
            <person name="Raftis F."/>
            <person name="Sallet E."/>
            <person name="Schiex T."/>
            <person name="Thomas J."/>
            <person name="Vandecasteele C."/>
            <person name="Vares D."/>
            <person name="Vear F."/>
            <person name="Vautrin S."/>
            <person name="Crespi M."/>
            <person name="Mangin B."/>
            <person name="Burke J.M."/>
            <person name="Salse J."/>
            <person name="Munos S."/>
            <person name="Vincourt P."/>
            <person name="Rieseberg L.H."/>
            <person name="Langlade N.B."/>
        </authorList>
    </citation>
    <scope>NUCLEOTIDE SEQUENCE</scope>
    <source>
        <tissue evidence="4">Leaves</tissue>
    </source>
</reference>
<accession>A0A9K3E0G7</accession>
<comment type="similarity">
    <text evidence="1">Belongs to the helicase family.</text>
</comment>
<keyword evidence="1" id="KW-0067">ATP-binding</keyword>
<dbReference type="EMBL" id="MNCJ02000330">
    <property type="protein sequence ID" value="KAF5764692.1"/>
    <property type="molecule type" value="Genomic_DNA"/>
</dbReference>
<keyword evidence="5" id="KW-1185">Reference proteome</keyword>
<dbReference type="EC" id="5.6.2.3" evidence="1"/>
<dbReference type="PANTHER" id="PTHR10492:SF74">
    <property type="entry name" value="ATP-DEPENDENT DNA HELICASE"/>
    <property type="match status" value="1"/>
</dbReference>
<dbReference type="GO" id="GO:0005524">
    <property type="term" value="F:ATP binding"/>
    <property type="evidence" value="ECO:0007669"/>
    <property type="project" value="UniProtKB-KW"/>
</dbReference>
<comment type="caution">
    <text evidence="4">The sequence shown here is derived from an EMBL/GenBank/DDBJ whole genome shotgun (WGS) entry which is preliminary data.</text>
</comment>
<dbReference type="Pfam" id="PF21530">
    <property type="entry name" value="Pif1_2B_dom"/>
    <property type="match status" value="1"/>
</dbReference>
<dbReference type="GO" id="GO:0043139">
    <property type="term" value="F:5'-3' DNA helicase activity"/>
    <property type="evidence" value="ECO:0007669"/>
    <property type="project" value="UniProtKB-EC"/>
</dbReference>
<dbReference type="GO" id="GO:0006281">
    <property type="term" value="P:DNA repair"/>
    <property type="evidence" value="ECO:0007669"/>
    <property type="project" value="UniProtKB-KW"/>
</dbReference>
<keyword evidence="1" id="KW-0234">DNA repair</keyword>
<dbReference type="SUPFAM" id="SSF52540">
    <property type="entry name" value="P-loop containing nucleoside triphosphate hydrolases"/>
    <property type="match status" value="2"/>
</dbReference>
<comment type="cofactor">
    <cofactor evidence="1">
        <name>Mg(2+)</name>
        <dbReference type="ChEBI" id="CHEBI:18420"/>
    </cofactor>
</comment>
<protein>
    <recommendedName>
        <fullName evidence="1">ATP-dependent DNA helicase</fullName>
        <ecNumber evidence="1">5.6.2.3</ecNumber>
    </recommendedName>
</protein>
<dbReference type="Gene3D" id="3.40.50.300">
    <property type="entry name" value="P-loop containing nucleotide triphosphate hydrolases"/>
    <property type="match status" value="1"/>
</dbReference>
<reference evidence="4" key="2">
    <citation type="submission" date="2020-06" db="EMBL/GenBank/DDBJ databases">
        <title>Helianthus annuus Genome sequencing and assembly Release 2.</title>
        <authorList>
            <person name="Gouzy J."/>
            <person name="Langlade N."/>
            <person name="Munos S."/>
        </authorList>
    </citation>
    <scope>NUCLEOTIDE SEQUENCE</scope>
    <source>
        <tissue evidence="4">Leaves</tissue>
    </source>
</reference>
<name>A0A9K3E0G7_HELAN</name>
<dbReference type="Proteomes" id="UP000215914">
    <property type="component" value="Unassembled WGS sequence"/>
</dbReference>
<feature type="domain" description="DNA helicase Pif1-like DEAD-box helicase" evidence="2">
    <location>
        <begin position="228"/>
        <end position="449"/>
    </location>
</feature>
<evidence type="ECO:0000256" key="1">
    <source>
        <dbReference type="RuleBase" id="RU363044"/>
    </source>
</evidence>
<gene>
    <name evidence="4" type="ORF">HanXRQr2_Chr15g0694991</name>
</gene>
<dbReference type="GO" id="GO:0016787">
    <property type="term" value="F:hydrolase activity"/>
    <property type="evidence" value="ECO:0007669"/>
    <property type="project" value="UniProtKB-KW"/>
</dbReference>
<keyword evidence="1 4" id="KW-0378">Hydrolase</keyword>
<dbReference type="InterPro" id="IPR027417">
    <property type="entry name" value="P-loop_NTPase"/>
</dbReference>
<dbReference type="AlphaFoldDB" id="A0A9K3E0G7"/>
<keyword evidence="1 4" id="KW-0347">Helicase</keyword>
<dbReference type="InterPro" id="IPR010285">
    <property type="entry name" value="DNA_helicase_pif1-like_DEAD"/>
</dbReference>
<comment type="catalytic activity">
    <reaction evidence="1">
        <text>ATP + H2O = ADP + phosphate + H(+)</text>
        <dbReference type="Rhea" id="RHEA:13065"/>
        <dbReference type="ChEBI" id="CHEBI:15377"/>
        <dbReference type="ChEBI" id="CHEBI:15378"/>
        <dbReference type="ChEBI" id="CHEBI:30616"/>
        <dbReference type="ChEBI" id="CHEBI:43474"/>
        <dbReference type="ChEBI" id="CHEBI:456216"/>
        <dbReference type="EC" id="5.6.2.3"/>
    </reaction>
</comment>
<dbReference type="InterPro" id="IPR049163">
    <property type="entry name" value="Pif1-like_2B_dom"/>
</dbReference>
<dbReference type="GO" id="GO:0006310">
    <property type="term" value="P:DNA recombination"/>
    <property type="evidence" value="ECO:0007669"/>
    <property type="project" value="UniProtKB-KW"/>
</dbReference>